<dbReference type="InterPro" id="IPR029021">
    <property type="entry name" value="Prot-tyrosine_phosphatase-like"/>
</dbReference>
<evidence type="ECO:0000259" key="1">
    <source>
        <dbReference type="PROSITE" id="PS50056"/>
    </source>
</evidence>
<accession>A0AAD5X194</accession>
<dbReference type="InterPro" id="IPR000387">
    <property type="entry name" value="Tyr_Pase_dom"/>
</dbReference>
<dbReference type="InterPro" id="IPR016130">
    <property type="entry name" value="Tyr_Pase_AS"/>
</dbReference>
<dbReference type="Proteomes" id="UP001212841">
    <property type="component" value="Unassembled WGS sequence"/>
</dbReference>
<dbReference type="PROSITE" id="PS00383">
    <property type="entry name" value="TYR_PHOSPHATASE_1"/>
    <property type="match status" value="1"/>
</dbReference>
<dbReference type="PANTHER" id="PTHR31126">
    <property type="entry name" value="TYROSINE-PROTEIN PHOSPHATASE"/>
    <property type="match status" value="1"/>
</dbReference>
<dbReference type="PROSITE" id="PS50056">
    <property type="entry name" value="TYR_PHOSPHATASE_2"/>
    <property type="match status" value="1"/>
</dbReference>
<proteinExistence type="predicted"/>
<dbReference type="AlphaFoldDB" id="A0AAD5X194"/>
<dbReference type="InterPro" id="IPR026893">
    <property type="entry name" value="Tyr/Ser_Pase_IphP-type"/>
</dbReference>
<sequence>MTDTLSPTTPLPNHGAEATVITPGLTAPKEIPDLHGQPVPLVLRKEDQPVEGVFQNVCNFRDVGSVVNKGVDKKYLKPRNFFRSGRLDDATTEDLKLLAEKYSIKTVIDLRSELEGRMGEQLTNTFPASAIAEHLRIAELAAIPSEHPPVEHHREKLAAAGVDGKVVEGRYTYYINFAGKKFRKYSVWKPLSLGTKLKAIGLMIAHQKPKVVEMVGKEVIGPRGLIGLNKDFVDYCGDEIAQALTLLANPSNFPVLVHCTQGKDRTGLIIAFTLSMCDVPRDVILHDYDLTNEGLLPQRDVMVEEMRKTGLDSSFSDAPPEVLKQLFEYVEGKWGSVDGYLDSIGVKEDLRLKIRKNVLGGDAVAGAA</sequence>
<gene>
    <name evidence="2" type="ORF">HK097_000711</name>
</gene>
<reference evidence="2" key="1">
    <citation type="submission" date="2020-05" db="EMBL/GenBank/DDBJ databases">
        <title>Phylogenomic resolution of chytrid fungi.</title>
        <authorList>
            <person name="Stajich J.E."/>
            <person name="Amses K."/>
            <person name="Simmons R."/>
            <person name="Seto K."/>
            <person name="Myers J."/>
            <person name="Bonds A."/>
            <person name="Quandt C.A."/>
            <person name="Barry K."/>
            <person name="Liu P."/>
            <person name="Grigoriev I."/>
            <person name="Longcore J.E."/>
            <person name="James T.Y."/>
        </authorList>
    </citation>
    <scope>NUCLEOTIDE SEQUENCE</scope>
    <source>
        <strain evidence="2">JEL0318</strain>
    </source>
</reference>
<dbReference type="GO" id="GO:0004721">
    <property type="term" value="F:phosphoprotein phosphatase activity"/>
    <property type="evidence" value="ECO:0007669"/>
    <property type="project" value="InterPro"/>
</dbReference>
<protein>
    <recommendedName>
        <fullName evidence="1">Tyrosine specific protein phosphatases domain-containing protein</fullName>
    </recommendedName>
</protein>
<dbReference type="Pfam" id="PF13350">
    <property type="entry name" value="Y_phosphatase3"/>
    <property type="match status" value="1"/>
</dbReference>
<keyword evidence="3" id="KW-1185">Reference proteome</keyword>
<dbReference type="SUPFAM" id="SSF52799">
    <property type="entry name" value="(Phosphotyrosine protein) phosphatases II"/>
    <property type="match status" value="1"/>
</dbReference>
<name>A0AAD5X194_9FUNG</name>
<evidence type="ECO:0000313" key="2">
    <source>
        <dbReference type="EMBL" id="KAJ3046605.1"/>
    </source>
</evidence>
<dbReference type="PANTHER" id="PTHR31126:SF1">
    <property type="entry name" value="TYROSINE SPECIFIC PROTEIN PHOSPHATASES DOMAIN-CONTAINING PROTEIN"/>
    <property type="match status" value="1"/>
</dbReference>
<feature type="domain" description="Tyrosine specific protein phosphatases" evidence="1">
    <location>
        <begin position="230"/>
        <end position="274"/>
    </location>
</feature>
<organism evidence="2 3">
    <name type="scientific">Rhizophlyctis rosea</name>
    <dbReference type="NCBI Taxonomy" id="64517"/>
    <lineage>
        <taxon>Eukaryota</taxon>
        <taxon>Fungi</taxon>
        <taxon>Fungi incertae sedis</taxon>
        <taxon>Chytridiomycota</taxon>
        <taxon>Chytridiomycota incertae sedis</taxon>
        <taxon>Chytridiomycetes</taxon>
        <taxon>Rhizophlyctidales</taxon>
        <taxon>Rhizophlyctidaceae</taxon>
        <taxon>Rhizophlyctis</taxon>
    </lineage>
</organism>
<dbReference type="EMBL" id="JADGJD010001131">
    <property type="protein sequence ID" value="KAJ3046605.1"/>
    <property type="molecule type" value="Genomic_DNA"/>
</dbReference>
<comment type="caution">
    <text evidence="2">The sequence shown here is derived from an EMBL/GenBank/DDBJ whole genome shotgun (WGS) entry which is preliminary data.</text>
</comment>
<evidence type="ECO:0000313" key="3">
    <source>
        <dbReference type="Proteomes" id="UP001212841"/>
    </source>
</evidence>
<dbReference type="Gene3D" id="3.90.190.10">
    <property type="entry name" value="Protein tyrosine phosphatase superfamily"/>
    <property type="match status" value="1"/>
</dbReference>